<evidence type="ECO:0000259" key="1">
    <source>
        <dbReference type="Pfam" id="PF01243"/>
    </source>
</evidence>
<comment type="caution">
    <text evidence="2">The sequence shown here is derived from an EMBL/GenBank/DDBJ whole genome shotgun (WGS) entry which is preliminary data.</text>
</comment>
<dbReference type="SUPFAM" id="SSF50475">
    <property type="entry name" value="FMN-binding split barrel"/>
    <property type="match status" value="1"/>
</dbReference>
<dbReference type="AlphaFoldDB" id="U7UL67"/>
<dbReference type="Proteomes" id="UP000017090">
    <property type="component" value="Unassembled WGS sequence"/>
</dbReference>
<dbReference type="STRING" id="1111454.HMPREF1250_0156"/>
<dbReference type="RefSeq" id="WP_023053524.1">
    <property type="nucleotide sequence ID" value="NZ_AWXA01000026.1"/>
</dbReference>
<name>U7UL67_9FIRM</name>
<dbReference type="InterPro" id="IPR012349">
    <property type="entry name" value="Split_barrel_FMN-bd"/>
</dbReference>
<gene>
    <name evidence="2" type="ORF">HMPREF1250_0156</name>
</gene>
<dbReference type="eggNOG" id="COG3467">
    <property type="taxonomic scope" value="Bacteria"/>
</dbReference>
<protein>
    <submittedName>
        <fullName evidence="2">Pyridoxamine 5'-phosphate oxidase family protein</fullName>
    </submittedName>
</protein>
<accession>U7UL67</accession>
<evidence type="ECO:0000313" key="3">
    <source>
        <dbReference type="Proteomes" id="UP000017090"/>
    </source>
</evidence>
<dbReference type="PATRIC" id="fig|1111454.3.peg.1039"/>
<organism evidence="2 3">
    <name type="scientific">Megasphaera vaginalis</name>
    <name type="common">ex Srinivasan et al. 2021</name>
    <dbReference type="NCBI Taxonomy" id="1111454"/>
    <lineage>
        <taxon>Bacteria</taxon>
        <taxon>Bacillati</taxon>
        <taxon>Bacillota</taxon>
        <taxon>Negativicutes</taxon>
        <taxon>Veillonellales</taxon>
        <taxon>Veillonellaceae</taxon>
        <taxon>Megasphaera</taxon>
    </lineage>
</organism>
<dbReference type="InterPro" id="IPR011576">
    <property type="entry name" value="Pyridox_Oxase_N"/>
</dbReference>
<feature type="domain" description="Pyridoxamine 5'-phosphate oxidase N-terminal" evidence="1">
    <location>
        <begin position="124"/>
        <end position="205"/>
    </location>
</feature>
<proteinExistence type="predicted"/>
<dbReference type="OrthoDB" id="3255142at2"/>
<keyword evidence="3" id="KW-1185">Reference proteome</keyword>
<reference evidence="2 3" key="1">
    <citation type="submission" date="2013-09" db="EMBL/GenBank/DDBJ databases">
        <authorList>
            <person name="Durkin A.S."/>
            <person name="Haft D.R."/>
            <person name="McCorrison J."/>
            <person name="Torralba M."/>
            <person name="Gillis M."/>
            <person name="Haft D.H."/>
            <person name="Methe B."/>
            <person name="Sutton G."/>
            <person name="Nelson K.E."/>
        </authorList>
    </citation>
    <scope>NUCLEOTIDE SEQUENCE [LARGE SCALE GENOMIC DNA]</scope>
    <source>
        <strain evidence="2 3">BV3C16-1</strain>
    </source>
</reference>
<dbReference type="Pfam" id="PF01243">
    <property type="entry name" value="PNPOx_N"/>
    <property type="match status" value="1"/>
</dbReference>
<dbReference type="Gene3D" id="2.30.110.10">
    <property type="entry name" value="Electron Transport, Fmn-binding Protein, Chain A"/>
    <property type="match status" value="1"/>
</dbReference>
<evidence type="ECO:0000313" key="2">
    <source>
        <dbReference type="EMBL" id="ERT60137.1"/>
    </source>
</evidence>
<dbReference type="EMBL" id="AWXA01000026">
    <property type="protein sequence ID" value="ERT60137.1"/>
    <property type="molecule type" value="Genomic_DNA"/>
</dbReference>
<sequence>MGNTLFVYGKKEGSQRLAYRAACILAMSRVVSVAALPELTPYGRIVAVGLSAEECGILAAAVPAKKGKWLALVGAEGEEKDLDLFDFSCAVGDGVDLETIQSVVEALQDAMPPADVLPPSIILARIEDFLRHHNTCALATSYGEDVRNTTIEYGYDNGIVYLFSEGGKKFANIFRNPRVSIAVFDNYIDFSHIGGLRLDGIAAVYEIGHPLYEKGAALRGISVERLAGMAVPLHLIAVTLTAGDFLWHGFKNDGGFAHQRYYWQ</sequence>